<name>A0A1V4D480_9ACTN</name>
<dbReference type="AlphaFoldDB" id="A0A1V4D480"/>
<feature type="domain" description="Peptidase S26" evidence="3">
    <location>
        <begin position="102"/>
        <end position="141"/>
    </location>
</feature>
<dbReference type="GO" id="GO:0012505">
    <property type="term" value="C:endomembrane system"/>
    <property type="evidence" value="ECO:0007669"/>
    <property type="project" value="UniProtKB-SubCell"/>
</dbReference>
<proteinExistence type="predicted"/>
<evidence type="ECO:0000259" key="2">
    <source>
        <dbReference type="Pfam" id="PF00717"/>
    </source>
</evidence>
<reference evidence="4" key="1">
    <citation type="submission" date="2016-12" db="EMBL/GenBank/DDBJ databases">
        <title>Genome sequence of Streptomyces antioxidans MUSC 164.</title>
        <authorList>
            <person name="Lee L.-H."/>
            <person name="Ser H.-L."/>
        </authorList>
    </citation>
    <scope>NUCLEOTIDE SEQUENCE [LARGE SCALE GENOMIC DNA]</scope>
    <source>
        <strain evidence="4">MUSC 164</strain>
    </source>
</reference>
<dbReference type="GO" id="GO:0004252">
    <property type="term" value="F:serine-type endopeptidase activity"/>
    <property type="evidence" value="ECO:0007669"/>
    <property type="project" value="InterPro"/>
</dbReference>
<protein>
    <submittedName>
        <fullName evidence="4">S26 family signal peptidase</fullName>
    </submittedName>
</protein>
<organism evidence="4 5">
    <name type="scientific">Streptomyces antioxidans</name>
    <dbReference type="NCBI Taxonomy" id="1507734"/>
    <lineage>
        <taxon>Bacteria</taxon>
        <taxon>Bacillati</taxon>
        <taxon>Actinomycetota</taxon>
        <taxon>Actinomycetes</taxon>
        <taxon>Kitasatosporales</taxon>
        <taxon>Streptomycetaceae</taxon>
        <taxon>Streptomyces</taxon>
    </lineage>
</organism>
<feature type="domain" description="Peptidase S24/S26A/S26B/S26C" evidence="2">
    <location>
        <begin position="19"/>
        <end position="61"/>
    </location>
</feature>
<dbReference type="InterPro" id="IPR015927">
    <property type="entry name" value="Peptidase_S24_S26A/B/C"/>
</dbReference>
<gene>
    <name evidence="4" type="ORF">VT50_0217070</name>
</gene>
<dbReference type="InterPro" id="IPR019533">
    <property type="entry name" value="Peptidase_S26"/>
</dbReference>
<comment type="caution">
    <text evidence="4">The sequence shown here is derived from an EMBL/GenBank/DDBJ whole genome shotgun (WGS) entry which is preliminary data.</text>
</comment>
<dbReference type="Pfam" id="PF00717">
    <property type="entry name" value="Peptidase_S24"/>
    <property type="match status" value="1"/>
</dbReference>
<comment type="subcellular location">
    <subcellularLocation>
        <location evidence="1">Endomembrane system</location>
    </subcellularLocation>
</comment>
<dbReference type="RefSeq" id="WP_046086115.1">
    <property type="nucleotide sequence ID" value="NZ_LAKD02000041.1"/>
</dbReference>
<sequence>MKFLLLGLLLIPLSVLCLRRRYLVVTVRGRSMAPGLADGDRLLVRRGAVPRIGQVVVASTSRKEFPRTGFDGLDESTGDGNPDFLIKRVAPPGSWNGETATHIRGEVRSGEYYLLGDNLPVSLDSRQLGTFSADEVVGVVRRRLNSRTPATAE</sequence>
<accession>A0A1V4D480</accession>
<evidence type="ECO:0000259" key="3">
    <source>
        <dbReference type="Pfam" id="PF10502"/>
    </source>
</evidence>
<evidence type="ECO:0000313" key="4">
    <source>
        <dbReference type="EMBL" id="OPF79078.1"/>
    </source>
</evidence>
<keyword evidence="5" id="KW-1185">Reference proteome</keyword>
<dbReference type="InterPro" id="IPR036286">
    <property type="entry name" value="LexA/Signal_pep-like_sf"/>
</dbReference>
<dbReference type="Pfam" id="PF10502">
    <property type="entry name" value="Peptidase_S26"/>
    <property type="match status" value="1"/>
</dbReference>
<evidence type="ECO:0000256" key="1">
    <source>
        <dbReference type="ARBA" id="ARBA00004308"/>
    </source>
</evidence>
<dbReference type="CDD" id="cd06530">
    <property type="entry name" value="S26_SPase_I"/>
    <property type="match status" value="1"/>
</dbReference>
<dbReference type="GO" id="GO:0006465">
    <property type="term" value="P:signal peptide processing"/>
    <property type="evidence" value="ECO:0007669"/>
    <property type="project" value="InterPro"/>
</dbReference>
<dbReference type="SUPFAM" id="SSF51306">
    <property type="entry name" value="LexA/Signal peptidase"/>
    <property type="match status" value="1"/>
</dbReference>
<dbReference type="Gene3D" id="2.10.109.10">
    <property type="entry name" value="Umud Fragment, subunit A"/>
    <property type="match status" value="2"/>
</dbReference>
<evidence type="ECO:0000313" key="5">
    <source>
        <dbReference type="Proteomes" id="UP000033615"/>
    </source>
</evidence>
<dbReference type="EMBL" id="LAKD02000041">
    <property type="protein sequence ID" value="OPF79078.1"/>
    <property type="molecule type" value="Genomic_DNA"/>
</dbReference>
<dbReference type="Proteomes" id="UP000033615">
    <property type="component" value="Unassembled WGS sequence"/>
</dbReference>